<gene>
    <name evidence="2" type="ORF">EV665_1155</name>
</gene>
<protein>
    <submittedName>
        <fullName evidence="2">Uncharacterized protein YjiS (DUF1127 family)</fullName>
    </submittedName>
</protein>
<feature type="domain" description="YjiS-like" evidence="1">
    <location>
        <begin position="26"/>
        <end position="60"/>
    </location>
</feature>
<dbReference type="EMBL" id="SLVX01000015">
    <property type="protein sequence ID" value="TCN40562.1"/>
    <property type="molecule type" value="Genomic_DNA"/>
</dbReference>
<comment type="caution">
    <text evidence="2">The sequence shown here is derived from an EMBL/GenBank/DDBJ whole genome shotgun (WGS) entry which is preliminary data.</text>
</comment>
<evidence type="ECO:0000259" key="1">
    <source>
        <dbReference type="Pfam" id="PF06568"/>
    </source>
</evidence>
<evidence type="ECO:0000313" key="2">
    <source>
        <dbReference type="EMBL" id="TCN40562.1"/>
    </source>
</evidence>
<dbReference type="Proteomes" id="UP000295351">
    <property type="component" value="Unassembled WGS sequence"/>
</dbReference>
<name>A0A4R2CKT0_SHIGR</name>
<dbReference type="Pfam" id="PF06568">
    <property type="entry name" value="YjiS-like"/>
    <property type="match status" value="1"/>
</dbReference>
<dbReference type="InterPro" id="IPR009506">
    <property type="entry name" value="YjiS-like"/>
</dbReference>
<dbReference type="RefSeq" id="WP_133035535.1">
    <property type="nucleotide sequence ID" value="NZ_BAABEI010000012.1"/>
</dbReference>
<keyword evidence="3" id="KW-1185">Reference proteome</keyword>
<evidence type="ECO:0000313" key="3">
    <source>
        <dbReference type="Proteomes" id="UP000295351"/>
    </source>
</evidence>
<sequence length="71" mass="8152">MAIDTIFTAAEPGRPGGLRAMLRRAWHTGRAWSVTRRTRHALVEMTDDELRDIGVSRAEAAREIRKSIYWD</sequence>
<accession>A0A4R2CKT0</accession>
<organism evidence="2 3">
    <name type="scientific">Shinella granuli</name>
    <dbReference type="NCBI Taxonomy" id="323621"/>
    <lineage>
        <taxon>Bacteria</taxon>
        <taxon>Pseudomonadati</taxon>
        <taxon>Pseudomonadota</taxon>
        <taxon>Alphaproteobacteria</taxon>
        <taxon>Hyphomicrobiales</taxon>
        <taxon>Rhizobiaceae</taxon>
        <taxon>Shinella</taxon>
    </lineage>
</organism>
<dbReference type="AlphaFoldDB" id="A0A4R2CKT0"/>
<reference evidence="2 3" key="1">
    <citation type="submission" date="2019-03" db="EMBL/GenBank/DDBJ databases">
        <title>Genomic Encyclopedia of Type Strains, Phase IV (KMG-IV): sequencing the most valuable type-strain genomes for metagenomic binning, comparative biology and taxonomic classification.</title>
        <authorList>
            <person name="Goeker M."/>
        </authorList>
    </citation>
    <scope>NUCLEOTIDE SEQUENCE [LARGE SCALE GENOMIC DNA]</scope>
    <source>
        <strain evidence="2 3">DSM 18401</strain>
    </source>
</reference>
<proteinExistence type="predicted"/>